<sequence>MSFDTGNLFTRVIPFFARGVRVLNTLRVNYHESGVDVPTIADTDLANDIFLKLAQTGWVLFLTASLSRV</sequence>
<dbReference type="Proteomes" id="UP000019202">
    <property type="component" value="Unassembled WGS sequence"/>
</dbReference>
<comment type="caution">
    <text evidence="1">The sequence shown here is derived from an EMBL/GenBank/DDBJ whole genome shotgun (WGS) entry which is preliminary data.</text>
</comment>
<name>W1IT69_9GAMM</name>
<keyword evidence="2" id="KW-1185">Reference proteome</keyword>
<accession>W1IT69</accession>
<reference evidence="1" key="1">
    <citation type="submission" date="2013-11" db="EMBL/GenBank/DDBJ databases">
        <title>Draft genome sequence and annotation of the entomopathogenic bacteria, Xenorhabdus cabanillasi strain JM26 and Xenorhabdus szentirmai strain DSM 16338.</title>
        <authorList>
            <person name="Gualtieri M."/>
            <person name="Ogier J.C."/>
            <person name="Pages S."/>
            <person name="Givaudan A."/>
            <person name="Gaudriault S."/>
        </authorList>
    </citation>
    <scope>NUCLEOTIDE SEQUENCE [LARGE SCALE GENOMIC DNA]</scope>
    <source>
        <strain evidence="1">DSM 16338</strain>
    </source>
</reference>
<evidence type="ECO:0000313" key="1">
    <source>
        <dbReference type="EMBL" id="CDL81018.1"/>
    </source>
</evidence>
<dbReference type="EMBL" id="CBXF010000002">
    <property type="protein sequence ID" value="CDL81018.1"/>
    <property type="molecule type" value="Genomic_DNA"/>
</dbReference>
<organism evidence="1 2">
    <name type="scientific">Xenorhabdus szentirmaii DSM 16338</name>
    <dbReference type="NCBI Taxonomy" id="1427518"/>
    <lineage>
        <taxon>Bacteria</taxon>
        <taxon>Pseudomonadati</taxon>
        <taxon>Pseudomonadota</taxon>
        <taxon>Gammaproteobacteria</taxon>
        <taxon>Enterobacterales</taxon>
        <taxon>Morganellaceae</taxon>
        <taxon>Xenorhabdus</taxon>
    </lineage>
</organism>
<evidence type="ECO:0000313" key="2">
    <source>
        <dbReference type="Proteomes" id="UP000019202"/>
    </source>
</evidence>
<gene>
    <name evidence="1" type="ORF">XSR1_100066</name>
</gene>
<dbReference type="AlphaFoldDB" id="W1IT69"/>
<proteinExistence type="predicted"/>
<protein>
    <submittedName>
        <fullName evidence="1">Uncharacterized protein</fullName>
    </submittedName>
</protein>